<dbReference type="SMART" id="SM00749">
    <property type="entry name" value="BON"/>
    <property type="match status" value="1"/>
</dbReference>
<keyword evidence="1" id="KW-0732">Signal</keyword>
<name>A0A7I8BZ56_9BURK</name>
<keyword evidence="4" id="KW-1185">Reference proteome</keyword>
<dbReference type="EMBL" id="AP023176">
    <property type="protein sequence ID" value="BCF94086.1"/>
    <property type="molecule type" value="Genomic_DNA"/>
</dbReference>
<evidence type="ECO:0000256" key="1">
    <source>
        <dbReference type="SAM" id="SignalP"/>
    </source>
</evidence>
<feature type="signal peptide" evidence="1">
    <location>
        <begin position="1"/>
        <end position="24"/>
    </location>
</feature>
<evidence type="ECO:0000313" key="4">
    <source>
        <dbReference type="Proteomes" id="UP000510888"/>
    </source>
</evidence>
<dbReference type="AlphaFoldDB" id="A0A7I8BZ56"/>
<dbReference type="PANTHER" id="PTHR34606:SF15">
    <property type="entry name" value="BON DOMAIN-CONTAINING PROTEIN"/>
    <property type="match status" value="1"/>
</dbReference>
<dbReference type="Pfam" id="PF04972">
    <property type="entry name" value="BON"/>
    <property type="match status" value="1"/>
</dbReference>
<keyword evidence="3" id="KW-0614">Plasmid</keyword>
<feature type="domain" description="BON" evidence="2">
    <location>
        <begin position="46"/>
        <end position="114"/>
    </location>
</feature>
<dbReference type="RefSeq" id="WP_180725623.1">
    <property type="nucleotide sequence ID" value="NZ_AP023176.1"/>
</dbReference>
<protein>
    <recommendedName>
        <fullName evidence="2">BON domain-containing protein</fullName>
    </recommendedName>
</protein>
<proteinExistence type="predicted"/>
<sequence length="117" mass="12092">MKTIRLLTMTVVLIAASAGQLAMAQPASAGGNAASGAVSGKAARAENRLLAKRVLKALARTRGLDSTGLFVKAVNGNVILTGAVPDASQIPLAVESARRVDGVKAVRDDIRLQDRPY</sequence>
<geneLocation type="plasmid" evidence="3 4">
    <name>PPGU16_p1</name>
</geneLocation>
<evidence type="ECO:0000313" key="3">
    <source>
        <dbReference type="EMBL" id="BCF94086.1"/>
    </source>
</evidence>
<reference evidence="3 4" key="1">
    <citation type="journal article" date="2020" name="Genes (Basel)">
        <title>Genomic Comparison of Insect Gut Symbionts from Divergent Burkholderia Subclades.</title>
        <authorList>
            <person name="Takeshita K."/>
            <person name="Kikuchi Y."/>
        </authorList>
    </citation>
    <scope>NUCLEOTIDE SEQUENCE [LARGE SCALE GENOMIC DNA]</scope>
    <source>
        <strain evidence="3 4">PGU16</strain>
        <plasmid evidence="3 4">PPGU16_p1</plasmid>
    </source>
</reference>
<evidence type="ECO:0000259" key="2">
    <source>
        <dbReference type="PROSITE" id="PS50914"/>
    </source>
</evidence>
<dbReference type="InterPro" id="IPR051686">
    <property type="entry name" value="Lipoprotein_DolP"/>
</dbReference>
<organism evidence="3 4">
    <name type="scientific">Paraburkholderia largidicola</name>
    <dbReference type="NCBI Taxonomy" id="3014751"/>
    <lineage>
        <taxon>Bacteria</taxon>
        <taxon>Pseudomonadati</taxon>
        <taxon>Pseudomonadota</taxon>
        <taxon>Betaproteobacteria</taxon>
        <taxon>Burkholderiales</taxon>
        <taxon>Burkholderiaceae</taxon>
        <taxon>Paraburkholderia</taxon>
    </lineage>
</organism>
<dbReference type="Gene3D" id="3.30.1340.30">
    <property type="match status" value="1"/>
</dbReference>
<dbReference type="InterPro" id="IPR014004">
    <property type="entry name" value="Transpt-assoc_nodulatn_dom_bac"/>
</dbReference>
<dbReference type="PROSITE" id="PS50914">
    <property type="entry name" value="BON"/>
    <property type="match status" value="1"/>
</dbReference>
<dbReference type="PANTHER" id="PTHR34606">
    <property type="entry name" value="BON DOMAIN-CONTAINING PROTEIN"/>
    <property type="match status" value="1"/>
</dbReference>
<feature type="chain" id="PRO_5029654944" description="BON domain-containing protein" evidence="1">
    <location>
        <begin position="25"/>
        <end position="117"/>
    </location>
</feature>
<gene>
    <name evidence="3" type="ORF">PPGU16_71530</name>
</gene>
<dbReference type="InterPro" id="IPR007055">
    <property type="entry name" value="BON_dom"/>
</dbReference>
<dbReference type="KEGG" id="plad:PPGU16_71530"/>
<accession>A0A7I8BZ56</accession>
<dbReference type="Proteomes" id="UP000510888">
    <property type="component" value="Plasmid PPGU16_p1"/>
</dbReference>